<dbReference type="AlphaFoldDB" id="A0A4R6YF34"/>
<reference evidence="2 3" key="1">
    <citation type="submission" date="2019-03" db="EMBL/GenBank/DDBJ databases">
        <title>Genomic Encyclopedia of Type Strains, Phase IV (KMG-IV): sequencing the most valuable type-strain genomes for metagenomic binning, comparative biology and taxonomic classification.</title>
        <authorList>
            <person name="Goeker M."/>
        </authorList>
    </citation>
    <scope>NUCLEOTIDE SEQUENCE [LARGE SCALE GENOMIC DNA]</scope>
    <source>
        <strain evidence="2 3">DSM 11603</strain>
    </source>
</reference>
<evidence type="ECO:0000313" key="2">
    <source>
        <dbReference type="EMBL" id="TDR34701.1"/>
    </source>
</evidence>
<dbReference type="Proteomes" id="UP000294958">
    <property type="component" value="Unassembled WGS sequence"/>
</dbReference>
<organism evidence="2 3">
    <name type="scientific">Aquamicrobium defluvii</name>
    <dbReference type="NCBI Taxonomy" id="69279"/>
    <lineage>
        <taxon>Bacteria</taxon>
        <taxon>Pseudomonadati</taxon>
        <taxon>Pseudomonadota</taxon>
        <taxon>Alphaproteobacteria</taxon>
        <taxon>Hyphomicrobiales</taxon>
        <taxon>Phyllobacteriaceae</taxon>
        <taxon>Aquamicrobium</taxon>
    </lineage>
</organism>
<keyword evidence="3" id="KW-1185">Reference proteome</keyword>
<sequence>MRVSDAPSLLGPDDPGIGHNKAPVSEIFMEVHKDLITEVEALAARANAAKDSLSDGKVANDNERDTWVSIGLASKKIAKQVCDRRDGVTGPIRDELNDWNRLFGVNANPHPESLHARCLRIKNAAESLAGAYADEQRRKAAAEAAAKAEAARQEAQRKLEEAAASESEIVADLALQEAEKAEHRAKHLEAQALGAGAGPVRTEAGTISERKSWDFRIVDVSKVDLNGPLRAHIGIDVIEKAIRAHVRANRDTVPLTGVEIFQGTKAQLR</sequence>
<protein>
    <submittedName>
        <fullName evidence="2">Uncharacterized protein</fullName>
    </submittedName>
</protein>
<dbReference type="EMBL" id="SNZF01000013">
    <property type="protein sequence ID" value="TDR34701.1"/>
    <property type="molecule type" value="Genomic_DNA"/>
</dbReference>
<dbReference type="RefSeq" id="WP_133675400.1">
    <property type="nucleotide sequence ID" value="NZ_SNZF01000013.1"/>
</dbReference>
<gene>
    <name evidence="2" type="ORF">DES43_113132</name>
</gene>
<evidence type="ECO:0000313" key="3">
    <source>
        <dbReference type="Proteomes" id="UP000294958"/>
    </source>
</evidence>
<feature type="coiled-coil region" evidence="1">
    <location>
        <begin position="138"/>
        <end position="191"/>
    </location>
</feature>
<accession>A0A4R6YF34</accession>
<dbReference type="OrthoDB" id="8114686at2"/>
<name>A0A4R6YF34_9HYPH</name>
<keyword evidence="1" id="KW-0175">Coiled coil</keyword>
<proteinExistence type="predicted"/>
<evidence type="ECO:0000256" key="1">
    <source>
        <dbReference type="SAM" id="Coils"/>
    </source>
</evidence>
<comment type="caution">
    <text evidence="2">The sequence shown here is derived from an EMBL/GenBank/DDBJ whole genome shotgun (WGS) entry which is preliminary data.</text>
</comment>